<evidence type="ECO:0000313" key="4">
    <source>
        <dbReference type="Proteomes" id="UP000683360"/>
    </source>
</evidence>
<organism evidence="3 4">
    <name type="scientific">Mytilus edulis</name>
    <name type="common">Blue mussel</name>
    <dbReference type="NCBI Taxonomy" id="6550"/>
    <lineage>
        <taxon>Eukaryota</taxon>
        <taxon>Metazoa</taxon>
        <taxon>Spiralia</taxon>
        <taxon>Lophotrochozoa</taxon>
        <taxon>Mollusca</taxon>
        <taxon>Bivalvia</taxon>
        <taxon>Autobranchia</taxon>
        <taxon>Pteriomorphia</taxon>
        <taxon>Mytilida</taxon>
        <taxon>Mytiloidea</taxon>
        <taxon>Mytilidae</taxon>
        <taxon>Mytilinae</taxon>
        <taxon>Mytilus</taxon>
    </lineage>
</organism>
<dbReference type="Proteomes" id="UP000683360">
    <property type="component" value="Unassembled WGS sequence"/>
</dbReference>
<feature type="chain" id="PRO_5035751809" description="Farnesoic acid O-methyl transferase domain-containing protein" evidence="1">
    <location>
        <begin position="19"/>
        <end position="341"/>
    </location>
</feature>
<name>A0A8S3QYT7_MYTED</name>
<evidence type="ECO:0000259" key="2">
    <source>
        <dbReference type="Pfam" id="PF12248"/>
    </source>
</evidence>
<feature type="signal peptide" evidence="1">
    <location>
        <begin position="1"/>
        <end position="18"/>
    </location>
</feature>
<proteinExistence type="predicted"/>
<sequence>MDISSVLLSLLFLRFANGQVVTGFFNIASTGYLAYFYTTGQDSFTALQYGVNVIGIYFYSDGFVILSPTTNEHRMNYTIFLGGVSTLTSTIYKNFNGKSEQVAKVKHVTTARPTNYFWIGWYNDKIQVGLSNIVSKNVIMEYTDPCPFRIRYVAVSRVTHPYWWIYQGVEYQEDIKQACAVTHCDSCKRYTLRSNCPALVIKKSIQLNSEDECYSRCYKDDECEAFHFDNTARVVRGIVGLTKRKASLIRWNLTRHVLSQITSAMRARACLVQVGDQCHDEAKPAAMKRDKTYVDDLTVYITENMTNPFDVDNRSRQHMNISTGLHASHDIEDSLLKSVET</sequence>
<feature type="domain" description="Farnesoic acid O-methyl transferase" evidence="2">
    <location>
        <begin position="58"/>
        <end position="167"/>
    </location>
</feature>
<protein>
    <recommendedName>
        <fullName evidence="2">Farnesoic acid O-methyl transferase domain-containing protein</fullName>
    </recommendedName>
</protein>
<gene>
    <name evidence="3" type="ORF">MEDL_14543</name>
</gene>
<keyword evidence="4" id="KW-1185">Reference proteome</keyword>
<accession>A0A8S3QYT7</accession>
<evidence type="ECO:0000256" key="1">
    <source>
        <dbReference type="SAM" id="SignalP"/>
    </source>
</evidence>
<dbReference type="EMBL" id="CAJPWZ010000725">
    <property type="protein sequence ID" value="CAG2199867.1"/>
    <property type="molecule type" value="Genomic_DNA"/>
</dbReference>
<dbReference type="Pfam" id="PF12248">
    <property type="entry name" value="Methyltransf_FA"/>
    <property type="match status" value="1"/>
</dbReference>
<comment type="caution">
    <text evidence="3">The sequence shown here is derived from an EMBL/GenBank/DDBJ whole genome shotgun (WGS) entry which is preliminary data.</text>
</comment>
<evidence type="ECO:0000313" key="3">
    <source>
        <dbReference type="EMBL" id="CAG2199867.1"/>
    </source>
</evidence>
<reference evidence="3" key="1">
    <citation type="submission" date="2021-03" db="EMBL/GenBank/DDBJ databases">
        <authorList>
            <person name="Bekaert M."/>
        </authorList>
    </citation>
    <scope>NUCLEOTIDE SEQUENCE</scope>
</reference>
<keyword evidence="1" id="KW-0732">Signal</keyword>
<dbReference type="OrthoDB" id="10423890at2759"/>
<dbReference type="InterPro" id="IPR022041">
    <property type="entry name" value="Methyltransf_FA"/>
</dbReference>
<dbReference type="AlphaFoldDB" id="A0A8S3QYT7"/>